<dbReference type="InterPro" id="IPR012340">
    <property type="entry name" value="NA-bd_OB-fold"/>
</dbReference>
<evidence type="ECO:0000256" key="2">
    <source>
        <dbReference type="ARBA" id="ARBA00022692"/>
    </source>
</evidence>
<reference evidence="8" key="1">
    <citation type="submission" date="2012-06" db="EMBL/GenBank/DDBJ databases">
        <title>The complete genome of Flexibacter litoralis DSM 6794.</title>
        <authorList>
            <person name="Lucas S."/>
            <person name="Copeland A."/>
            <person name="Lapidus A."/>
            <person name="Glavina del Rio T."/>
            <person name="Dalin E."/>
            <person name="Tice H."/>
            <person name="Bruce D."/>
            <person name="Goodwin L."/>
            <person name="Pitluck S."/>
            <person name="Peters L."/>
            <person name="Ovchinnikova G."/>
            <person name="Lu M."/>
            <person name="Kyrpides N."/>
            <person name="Mavromatis K."/>
            <person name="Ivanova N."/>
            <person name="Brettin T."/>
            <person name="Detter J.C."/>
            <person name="Han C."/>
            <person name="Larimer F."/>
            <person name="Land M."/>
            <person name="Hauser L."/>
            <person name="Markowitz V."/>
            <person name="Cheng J.-F."/>
            <person name="Hugenholtz P."/>
            <person name="Woyke T."/>
            <person name="Wu D."/>
            <person name="Spring S."/>
            <person name="Lang E."/>
            <person name="Kopitz M."/>
            <person name="Brambilla E."/>
            <person name="Klenk H.-P."/>
            <person name="Eisen J.A."/>
        </authorList>
    </citation>
    <scope>NUCLEOTIDE SEQUENCE [LARGE SCALE GENOMIC DNA]</scope>
    <source>
        <strain evidence="8">ATCC 23117 / DSM 6794 / NBRC 15988 / NCIMB 1366 / Sio-4</strain>
    </source>
</reference>
<evidence type="ECO:0000256" key="5">
    <source>
        <dbReference type="SAM" id="Phobius"/>
    </source>
</evidence>
<organism evidence="7 8">
    <name type="scientific">Bernardetia litoralis (strain ATCC 23117 / DSM 6794 / NBRC 15988 / NCIMB 1366 / Fx l1 / Sio-4)</name>
    <name type="common">Flexibacter litoralis</name>
    <dbReference type="NCBI Taxonomy" id="880071"/>
    <lineage>
        <taxon>Bacteria</taxon>
        <taxon>Pseudomonadati</taxon>
        <taxon>Bacteroidota</taxon>
        <taxon>Cytophagia</taxon>
        <taxon>Cytophagales</taxon>
        <taxon>Bernardetiaceae</taxon>
        <taxon>Bernardetia</taxon>
    </lineage>
</organism>
<evidence type="ECO:0000256" key="4">
    <source>
        <dbReference type="ARBA" id="ARBA00023136"/>
    </source>
</evidence>
<feature type="transmembrane region" description="Helical" evidence="5">
    <location>
        <begin position="6"/>
        <end position="23"/>
    </location>
</feature>
<gene>
    <name evidence="7" type="ordered locus">Fleli_3915</name>
</gene>
<dbReference type="PANTHER" id="PTHR33507">
    <property type="entry name" value="INNER MEMBRANE PROTEIN YBBJ"/>
    <property type="match status" value="1"/>
</dbReference>
<keyword evidence="7" id="KW-0378">Hydrolase</keyword>
<keyword evidence="4 5" id="KW-0472">Membrane</keyword>
<keyword evidence="2 5" id="KW-0812">Transmembrane</keyword>
<name>I4AQI3_BERLS</name>
<feature type="transmembrane region" description="Helical" evidence="5">
    <location>
        <begin position="30"/>
        <end position="47"/>
    </location>
</feature>
<keyword evidence="7" id="KW-0645">Protease</keyword>
<dbReference type="Gene3D" id="2.40.50.140">
    <property type="entry name" value="Nucleic acid-binding proteins"/>
    <property type="match status" value="1"/>
</dbReference>
<protein>
    <submittedName>
        <fullName evidence="7">Membrane-bound serine protease (ClpP class)</fullName>
    </submittedName>
</protein>
<proteinExistence type="predicted"/>
<dbReference type="HOGENOM" id="CLU_087257_3_1_10"/>
<comment type="subcellular location">
    <subcellularLocation>
        <location evidence="1">Membrane</location>
        <topology evidence="1">Multi-pass membrane protein</topology>
    </subcellularLocation>
</comment>
<dbReference type="STRING" id="880071.Fleli_3915"/>
<dbReference type="Pfam" id="PF01957">
    <property type="entry name" value="NfeD"/>
    <property type="match status" value="1"/>
</dbReference>
<dbReference type="eggNOG" id="COG1030">
    <property type="taxonomic scope" value="Bacteria"/>
</dbReference>
<dbReference type="SUPFAM" id="SSF141322">
    <property type="entry name" value="NfeD domain-like"/>
    <property type="match status" value="1"/>
</dbReference>
<dbReference type="EMBL" id="CP003345">
    <property type="protein sequence ID" value="AFM06218.1"/>
    <property type="molecule type" value="Genomic_DNA"/>
</dbReference>
<evidence type="ECO:0000313" key="8">
    <source>
        <dbReference type="Proteomes" id="UP000006054"/>
    </source>
</evidence>
<feature type="domain" description="NfeD-like C-terminal" evidence="6">
    <location>
        <begin position="104"/>
        <end position="154"/>
    </location>
</feature>
<dbReference type="InterPro" id="IPR052165">
    <property type="entry name" value="Membrane_assoc_protease"/>
</dbReference>
<dbReference type="AlphaFoldDB" id="I4AQI3"/>
<dbReference type="InterPro" id="IPR002810">
    <property type="entry name" value="NfeD-like_C"/>
</dbReference>
<evidence type="ECO:0000313" key="7">
    <source>
        <dbReference type="EMBL" id="AFM06218.1"/>
    </source>
</evidence>
<keyword evidence="3 5" id="KW-1133">Transmembrane helix</keyword>
<dbReference type="PANTHER" id="PTHR33507:SF3">
    <property type="entry name" value="INNER MEMBRANE PROTEIN YBBJ"/>
    <property type="match status" value="1"/>
</dbReference>
<evidence type="ECO:0000256" key="1">
    <source>
        <dbReference type="ARBA" id="ARBA00004141"/>
    </source>
</evidence>
<dbReference type="GO" id="GO:0006508">
    <property type="term" value="P:proteolysis"/>
    <property type="evidence" value="ECO:0007669"/>
    <property type="project" value="UniProtKB-KW"/>
</dbReference>
<dbReference type="KEGG" id="fli:Fleli_3915"/>
<keyword evidence="8" id="KW-1185">Reference proteome</keyword>
<dbReference type="RefSeq" id="WP_014799641.1">
    <property type="nucleotide sequence ID" value="NC_018018.1"/>
</dbReference>
<dbReference type="Proteomes" id="UP000006054">
    <property type="component" value="Chromosome"/>
</dbReference>
<sequence>MELFLIGILFFFAMITLIIEILSGTIKFGVISLFLTLLGTALTYFFFGIDASMWTLSIAFVFNIGAITYSVRSKSWEKFSQKQMIESKHDDKESERKLFLYPEQRGKTISSLRPNGRVSFDGEIFEVRSVNGQFIDTGKEIMIIKIESAKIYVAEIPLF</sequence>
<evidence type="ECO:0000259" key="6">
    <source>
        <dbReference type="Pfam" id="PF01957"/>
    </source>
</evidence>
<dbReference type="GO" id="GO:0008233">
    <property type="term" value="F:peptidase activity"/>
    <property type="evidence" value="ECO:0007669"/>
    <property type="project" value="UniProtKB-KW"/>
</dbReference>
<dbReference type="GO" id="GO:0005886">
    <property type="term" value="C:plasma membrane"/>
    <property type="evidence" value="ECO:0007669"/>
    <property type="project" value="TreeGrafter"/>
</dbReference>
<evidence type="ECO:0000256" key="3">
    <source>
        <dbReference type="ARBA" id="ARBA00022989"/>
    </source>
</evidence>
<accession>I4AQI3</accession>
<feature type="transmembrane region" description="Helical" evidence="5">
    <location>
        <begin position="53"/>
        <end position="71"/>
    </location>
</feature>
<dbReference type="OrthoDB" id="9806253at2"/>